<evidence type="ECO:0000313" key="1">
    <source>
        <dbReference type="EMBL" id="KAK3077732.1"/>
    </source>
</evidence>
<keyword evidence="2" id="KW-1185">Reference proteome</keyword>
<sequence length="205" mass="21368">MKSFATILSLASYTAAHATFQALWVGVQDEGSSCVRLPATNSPMSNVNSPNMRCNAGARPAAGVCAVAAGNTLSVEMHQQPNDRSCRNQALGGNHFGPVMVYMSKVADAKTDAGAGEWFKVAEDTYAGTDASWGTEMLNANCGKKTFTVPKSLASGNYLVRAEALALHAAGSPGGAQFYMSCYQINVTSGGTAIPKGVRFPGAYK</sequence>
<gene>
    <name evidence="1" type="ORF">LTS18_009462</name>
</gene>
<dbReference type="EMBL" id="JAWDJW010002561">
    <property type="protein sequence ID" value="KAK3077732.1"/>
    <property type="molecule type" value="Genomic_DNA"/>
</dbReference>
<comment type="caution">
    <text evidence="1">The sequence shown here is derived from an EMBL/GenBank/DDBJ whole genome shotgun (WGS) entry which is preliminary data.</text>
</comment>
<protein>
    <submittedName>
        <fullName evidence="1">Uncharacterized protein</fullName>
    </submittedName>
</protein>
<proteinExistence type="predicted"/>
<accession>A0ACC3DLZ9</accession>
<reference evidence="1" key="1">
    <citation type="submission" date="2024-09" db="EMBL/GenBank/DDBJ databases">
        <title>Black Yeasts Isolated from many extreme environments.</title>
        <authorList>
            <person name="Coleine C."/>
            <person name="Stajich J.E."/>
            <person name="Selbmann L."/>
        </authorList>
    </citation>
    <scope>NUCLEOTIDE SEQUENCE</scope>
    <source>
        <strain evidence="1">CCFEE 5737</strain>
    </source>
</reference>
<organism evidence="1 2">
    <name type="scientific">Coniosporium uncinatum</name>
    <dbReference type="NCBI Taxonomy" id="93489"/>
    <lineage>
        <taxon>Eukaryota</taxon>
        <taxon>Fungi</taxon>
        <taxon>Dikarya</taxon>
        <taxon>Ascomycota</taxon>
        <taxon>Pezizomycotina</taxon>
        <taxon>Dothideomycetes</taxon>
        <taxon>Dothideomycetes incertae sedis</taxon>
        <taxon>Coniosporium</taxon>
    </lineage>
</organism>
<feature type="non-terminal residue" evidence="1">
    <location>
        <position position="205"/>
    </location>
</feature>
<evidence type="ECO:0000313" key="2">
    <source>
        <dbReference type="Proteomes" id="UP001186974"/>
    </source>
</evidence>
<name>A0ACC3DLZ9_9PEZI</name>
<dbReference type="Proteomes" id="UP001186974">
    <property type="component" value="Unassembled WGS sequence"/>
</dbReference>